<sequence>MGQPASNERSEFVDRELDCGNNRTWRVCKHCHRAYTVPQRPDGTYTLQEPKKIKGRIENIRAHLKRCQNFIAHVQSRATTTSPTVISSTNETPGLNAEITVPLQTRTKRQLRFENFYPSFSQEEERKLFEQVLLELQADNNLPDTFIERKSTYRLLHLVHSMTIDVAPLPSRKKLGGKVLAGACEDDDTAALKE</sequence>
<gene>
    <name evidence="1" type="ORF">F444_04444</name>
</gene>
<organism evidence="1 2">
    <name type="scientific">Phytophthora nicotianae P1976</name>
    <dbReference type="NCBI Taxonomy" id="1317066"/>
    <lineage>
        <taxon>Eukaryota</taxon>
        <taxon>Sar</taxon>
        <taxon>Stramenopiles</taxon>
        <taxon>Oomycota</taxon>
        <taxon>Peronosporomycetes</taxon>
        <taxon>Peronosporales</taxon>
        <taxon>Peronosporaceae</taxon>
        <taxon>Phytophthora</taxon>
    </lineage>
</organism>
<evidence type="ECO:0008006" key="3">
    <source>
        <dbReference type="Google" id="ProtNLM"/>
    </source>
</evidence>
<evidence type="ECO:0000313" key="1">
    <source>
        <dbReference type="EMBL" id="ETO81189.1"/>
    </source>
</evidence>
<dbReference type="Proteomes" id="UP000028582">
    <property type="component" value="Unassembled WGS sequence"/>
</dbReference>
<comment type="caution">
    <text evidence="1">The sequence shown here is derived from an EMBL/GenBank/DDBJ whole genome shotgun (WGS) entry which is preliminary data.</text>
</comment>
<dbReference type="AlphaFoldDB" id="A0A081AQM8"/>
<evidence type="ECO:0000313" key="2">
    <source>
        <dbReference type="Proteomes" id="UP000028582"/>
    </source>
</evidence>
<proteinExistence type="predicted"/>
<accession>A0A081AQM8</accession>
<name>A0A081AQM8_PHYNI</name>
<dbReference type="EMBL" id="ANJA01000893">
    <property type="protein sequence ID" value="ETO81189.1"/>
    <property type="molecule type" value="Genomic_DNA"/>
</dbReference>
<protein>
    <recommendedName>
        <fullName evidence="3">BED-type domain-containing protein</fullName>
    </recommendedName>
</protein>
<dbReference type="OrthoDB" id="127306at2759"/>
<reference evidence="1 2" key="1">
    <citation type="submission" date="2013-11" db="EMBL/GenBank/DDBJ databases">
        <title>The Genome Sequence of Phytophthora parasitica P1976.</title>
        <authorList>
            <consortium name="The Broad Institute Genomics Platform"/>
            <person name="Russ C."/>
            <person name="Tyler B."/>
            <person name="Panabieres F."/>
            <person name="Shan W."/>
            <person name="Tripathy S."/>
            <person name="Grunwald N."/>
            <person name="Machado M."/>
            <person name="Johnson C.S."/>
            <person name="Walker B."/>
            <person name="Young S."/>
            <person name="Zeng Q."/>
            <person name="Gargeya S."/>
            <person name="Fitzgerald M."/>
            <person name="Haas B."/>
            <person name="Abouelleil A."/>
            <person name="Allen A.W."/>
            <person name="Alvarado L."/>
            <person name="Arachchi H.M."/>
            <person name="Berlin A.M."/>
            <person name="Chapman S.B."/>
            <person name="Gainer-Dewar J."/>
            <person name="Goldberg J."/>
            <person name="Griggs A."/>
            <person name="Gujja S."/>
            <person name="Hansen M."/>
            <person name="Howarth C."/>
            <person name="Imamovic A."/>
            <person name="Ireland A."/>
            <person name="Larimer J."/>
            <person name="McCowan C."/>
            <person name="Murphy C."/>
            <person name="Pearson M."/>
            <person name="Poon T.W."/>
            <person name="Priest M."/>
            <person name="Roberts A."/>
            <person name="Saif S."/>
            <person name="Shea T."/>
            <person name="Sisk P."/>
            <person name="Sykes S."/>
            <person name="Wortman J."/>
            <person name="Nusbaum C."/>
            <person name="Birren B."/>
        </authorList>
    </citation>
    <scope>NUCLEOTIDE SEQUENCE [LARGE SCALE GENOMIC DNA]</scope>
    <source>
        <strain evidence="1 2">P1976</strain>
    </source>
</reference>